<gene>
    <name evidence="3" type="ORF">SAMN02745118_00166</name>
</gene>
<dbReference type="Proteomes" id="UP000190625">
    <property type="component" value="Unassembled WGS sequence"/>
</dbReference>
<proteinExistence type="predicted"/>
<protein>
    <submittedName>
        <fullName evidence="3">Cohesin domain-containing protein</fullName>
    </submittedName>
</protein>
<keyword evidence="4" id="KW-1185">Reference proteome</keyword>
<dbReference type="AlphaFoldDB" id="A0A1T4JLS3"/>
<feature type="signal peptide" evidence="1">
    <location>
        <begin position="1"/>
        <end position="24"/>
    </location>
</feature>
<dbReference type="Gene3D" id="2.60.40.680">
    <property type="match status" value="1"/>
</dbReference>
<dbReference type="CDD" id="cd08547">
    <property type="entry name" value="Type_II_cohesin"/>
    <property type="match status" value="1"/>
</dbReference>
<evidence type="ECO:0000259" key="2">
    <source>
        <dbReference type="Pfam" id="PF00963"/>
    </source>
</evidence>
<keyword evidence="1" id="KW-0732">Signal</keyword>
<dbReference type="InterPro" id="IPR008965">
    <property type="entry name" value="CBM2/CBM3_carb-bd_dom_sf"/>
</dbReference>
<dbReference type="RefSeq" id="WP_078808697.1">
    <property type="nucleotide sequence ID" value="NZ_FUWM01000003.1"/>
</dbReference>
<dbReference type="GO" id="GO:0000272">
    <property type="term" value="P:polysaccharide catabolic process"/>
    <property type="evidence" value="ECO:0007669"/>
    <property type="project" value="InterPro"/>
</dbReference>
<reference evidence="4" key="1">
    <citation type="submission" date="2017-02" db="EMBL/GenBank/DDBJ databases">
        <authorList>
            <person name="Varghese N."/>
            <person name="Submissions S."/>
        </authorList>
    </citation>
    <scope>NUCLEOTIDE SEQUENCE [LARGE SCALE GENOMIC DNA]</scope>
    <source>
        <strain evidence="4">ATCC BAA-73</strain>
    </source>
</reference>
<feature type="domain" description="Cohesin" evidence="2">
    <location>
        <begin position="536"/>
        <end position="646"/>
    </location>
</feature>
<dbReference type="InterPro" id="IPR002102">
    <property type="entry name" value="Cohesin_dom"/>
</dbReference>
<dbReference type="SUPFAM" id="SSF49384">
    <property type="entry name" value="Carbohydrate-binding domain"/>
    <property type="match status" value="1"/>
</dbReference>
<accession>A0A1T4JLS3</accession>
<evidence type="ECO:0000313" key="4">
    <source>
        <dbReference type="Proteomes" id="UP000190625"/>
    </source>
</evidence>
<evidence type="ECO:0000256" key="1">
    <source>
        <dbReference type="SAM" id="SignalP"/>
    </source>
</evidence>
<name>A0A1T4JLS3_9FIRM</name>
<feature type="chain" id="PRO_5013227660" evidence="1">
    <location>
        <begin position="25"/>
        <end position="667"/>
    </location>
</feature>
<dbReference type="Pfam" id="PF00963">
    <property type="entry name" value="Cohesin"/>
    <property type="match status" value="1"/>
</dbReference>
<dbReference type="OrthoDB" id="1829213at2"/>
<evidence type="ECO:0000313" key="3">
    <source>
        <dbReference type="EMBL" id="SJZ31109.1"/>
    </source>
</evidence>
<sequence length="667" mass="73691">MKSNFLVMIIIALLVLSISTIAWAAVDEHGNLQIKNEYISIIVNQDKENNGRFAVDVTGGNPILTSDNGKPLIYGRPKPWTSYTTIQIDGKNYVFGGKTNKRAGQFGKYGTKVKAPYITDQNGIETVYRYGKIKVIQSLTFVKSNTTGLPDTAQIKYKIINNDQKSHKVGLRIMLDTMLGSNDGAPFRIGANSVTTDKMYTQQELPVFWQAFDQLSNPHVTAQGTVKGNQVTAPDKLYFADWGSLADGVWSFDYNPDEDFMRKGEFQLDSALALFWESNSIPPGGSKTYLTNYGLGGITIVPGLLSLGVSSPAKVVLDEQTNSFPVVAYIQNTAEITAKEVVADIELPPELTLASDESLKKKLGNLKSGSTGQVVWQVIPKEGTGQKLEYNVNVTADNTDDNSVSRSVTIIGAPKLDLSITAPKKLKVKEKVLNPNPFKIVATVKNVGASTAYDPTVSIVLPPGLELAKGEKRIKYLGYLEAKEEVEIPWQIDVVGINGELPYAVELNSINTESESKLRFLTVPKLHPVVYLKADDRDIEVGDYLSIDLKVANIKELYSFTSKLQYDIDKLEAIYVSRGTLFVDGEKLLKWQDPKIDQKQGIITIQGNLDKEKKVSDTVAKLYFKVKKAGPIKIRMKDLLLTDESGQEVNYKREGLGFKIEGGEEYD</sequence>
<dbReference type="STRING" id="142842.SAMN02745118_00166"/>
<organism evidence="3 4">
    <name type="scientific">Selenihalanaerobacter shriftii</name>
    <dbReference type="NCBI Taxonomy" id="142842"/>
    <lineage>
        <taxon>Bacteria</taxon>
        <taxon>Bacillati</taxon>
        <taxon>Bacillota</taxon>
        <taxon>Clostridia</taxon>
        <taxon>Halanaerobiales</taxon>
        <taxon>Halobacteroidaceae</taxon>
        <taxon>Selenihalanaerobacter</taxon>
    </lineage>
</organism>
<dbReference type="EMBL" id="FUWM01000003">
    <property type="protein sequence ID" value="SJZ31109.1"/>
    <property type="molecule type" value="Genomic_DNA"/>
</dbReference>
<dbReference type="GO" id="GO:0030246">
    <property type="term" value="F:carbohydrate binding"/>
    <property type="evidence" value="ECO:0007669"/>
    <property type="project" value="InterPro"/>
</dbReference>